<evidence type="ECO:0000313" key="2">
    <source>
        <dbReference type="Proteomes" id="UP000199701"/>
    </source>
</evidence>
<protein>
    <submittedName>
        <fullName evidence="1">Uncharacterized protein</fullName>
    </submittedName>
</protein>
<name>A0A1I0QVT9_9FIRM</name>
<accession>A0A1I0QVT9</accession>
<dbReference type="RefSeq" id="WP_092454539.1">
    <property type="nucleotide sequence ID" value="NZ_FOJI01000009.1"/>
</dbReference>
<dbReference type="EMBL" id="FOJI01000009">
    <property type="protein sequence ID" value="SEW31550.1"/>
    <property type="molecule type" value="Genomic_DNA"/>
</dbReference>
<keyword evidence="2" id="KW-1185">Reference proteome</keyword>
<dbReference type="Proteomes" id="UP000199701">
    <property type="component" value="Unassembled WGS sequence"/>
</dbReference>
<reference evidence="1 2" key="1">
    <citation type="submission" date="2016-10" db="EMBL/GenBank/DDBJ databases">
        <authorList>
            <person name="de Groot N.N."/>
        </authorList>
    </citation>
    <scope>NUCLEOTIDE SEQUENCE [LARGE SCALE GENOMIC DNA]</scope>
    <source>
        <strain evidence="1 2">DSM 9179</strain>
    </source>
</reference>
<evidence type="ECO:0000313" key="1">
    <source>
        <dbReference type="EMBL" id="SEW31550.1"/>
    </source>
</evidence>
<dbReference type="STRING" id="99656.SAMN05421659_109159"/>
<gene>
    <name evidence="1" type="ORF">SAMN05421659_109159</name>
</gene>
<proteinExistence type="predicted"/>
<organism evidence="1 2">
    <name type="scientific">[Clostridium] fimetarium</name>
    <dbReference type="NCBI Taxonomy" id="99656"/>
    <lineage>
        <taxon>Bacteria</taxon>
        <taxon>Bacillati</taxon>
        <taxon>Bacillota</taxon>
        <taxon>Clostridia</taxon>
        <taxon>Lachnospirales</taxon>
        <taxon>Lachnospiraceae</taxon>
    </lineage>
</organism>
<sequence length="160" mass="19034">MKLINQMTNEELYKVVTQRKLDIQIFRIEVKQTGFNEEKELVFRLLDEVLKGDVGRYKDDLVYINAQLVELFKNNFKSIYVDGDDYFFNEGKNKKLISAVLLFEEFIVTFDRMSRERELFYKDAIRATFDDGQELVLPREIDAWIEGITNKIAQFKKIII</sequence>
<dbReference type="AlphaFoldDB" id="A0A1I0QVT9"/>